<dbReference type="InParanoid" id="A0A6P7M4J0"/>
<dbReference type="AlphaFoldDB" id="A0A6P7M4J0"/>
<evidence type="ECO:0000313" key="2">
    <source>
        <dbReference type="RefSeq" id="XP_029000994.1"/>
    </source>
</evidence>
<dbReference type="Pfam" id="PF21030">
    <property type="entry name" value="WDR93"/>
    <property type="match status" value="1"/>
</dbReference>
<protein>
    <submittedName>
        <fullName evidence="2 3">WD repeat-containing protein 93 isoform X1</fullName>
    </submittedName>
</protein>
<dbReference type="KEGG" id="bspl:114852632"/>
<sequence length="556" mass="61315">MDSSWESSGNIPSLELSSAAQLPDGSTCLASSEDGAYLGLGHAHGLSVWRACPPVCDAEWLQDELEITSIQMTGAAEAAYLLGTVDDMGVARVFAFHNKSIHLLSVVNTMEDINNRSICSTFELSQGGHYGAASFSCNSACWLEIYRFPLKAWVKELAGSQTEDPDSPYVSVKWSLLSMEAKMKPPKISAGQPDVPQTADFLTFCLAQDVDTRHQQRDGQKGKTMETPEGPRRCTQHFLLPCARFHDDCTETSRPELPVAVCLWWSGSHNLLQYELQKASTKKKSTDAPPDVLLPNAKRILCSAVSGCTRYIALGLDDAVVCVWDRKCGSPLSVLAVAADGPFFRMHFVDNWPVSADDSQTFNAAQVHLLVTCKSGDIHAVTADRGMQSCSVLLLKRPEDSADLPSVTVLLPFLHCLMLVVQRSGKLHLHDVINNKSVCLLAAPKAHLIASPCKPVFTLNIKQQTLYIRGDQGHSSSSTEINHSRLLLLRFGQCEVLKPYVVTFPHYSHNKTQSFATLEEACNQYLQQRTLSVHERNKAITQTWKQLQERRDDAAS</sequence>
<evidence type="ECO:0000313" key="1">
    <source>
        <dbReference type="Proteomes" id="UP000515150"/>
    </source>
</evidence>
<dbReference type="RefSeq" id="XP_055363143.1">
    <property type="nucleotide sequence ID" value="XM_055507168.1"/>
</dbReference>
<keyword evidence="1" id="KW-1185">Reference proteome</keyword>
<dbReference type="GeneTree" id="ENSGT00390000009995"/>
<dbReference type="Proteomes" id="UP000515150">
    <property type="component" value="Chromosome 3"/>
</dbReference>
<name>A0A6P7M4J0_BETSP</name>
<proteinExistence type="predicted"/>
<dbReference type="InterPro" id="IPR036322">
    <property type="entry name" value="WD40_repeat_dom_sf"/>
</dbReference>
<dbReference type="InterPro" id="IPR049547">
    <property type="entry name" value="WDR93_beta-prop"/>
</dbReference>
<dbReference type="RefSeq" id="XP_029000994.1">
    <property type="nucleotide sequence ID" value="XM_029145161.3"/>
</dbReference>
<accession>A0A6P7M4J0</accession>
<reference evidence="2 3" key="1">
    <citation type="submission" date="2025-04" db="UniProtKB">
        <authorList>
            <consortium name="RefSeq"/>
        </authorList>
    </citation>
    <scope>IDENTIFICATION</scope>
</reference>
<dbReference type="SUPFAM" id="SSF50978">
    <property type="entry name" value="WD40 repeat-like"/>
    <property type="match status" value="1"/>
</dbReference>
<dbReference type="OrthoDB" id="547231at2759"/>
<evidence type="ECO:0000313" key="3">
    <source>
        <dbReference type="RefSeq" id="XP_055363143.1"/>
    </source>
</evidence>
<dbReference type="PANTHER" id="PTHR12219">
    <property type="entry name" value="NADH-UBIQUINONE OXIDOREDUCTASE"/>
    <property type="match status" value="1"/>
</dbReference>
<dbReference type="InterPro" id="IPR006885">
    <property type="entry name" value="NADH_UbQ_FeS_4_mit-like"/>
</dbReference>
<organism evidence="1 2">
    <name type="scientific">Betta splendens</name>
    <name type="common">Siamese fighting fish</name>
    <dbReference type="NCBI Taxonomy" id="158456"/>
    <lineage>
        <taxon>Eukaryota</taxon>
        <taxon>Metazoa</taxon>
        <taxon>Chordata</taxon>
        <taxon>Craniata</taxon>
        <taxon>Vertebrata</taxon>
        <taxon>Euteleostomi</taxon>
        <taxon>Actinopterygii</taxon>
        <taxon>Neopterygii</taxon>
        <taxon>Teleostei</taxon>
        <taxon>Neoteleostei</taxon>
        <taxon>Acanthomorphata</taxon>
        <taxon>Anabantaria</taxon>
        <taxon>Anabantiformes</taxon>
        <taxon>Anabantoidei</taxon>
        <taxon>Osphronemidae</taxon>
        <taxon>Betta</taxon>
    </lineage>
</organism>
<dbReference type="PANTHER" id="PTHR12219:SF17">
    <property type="entry name" value="WD REPEAT-CONTAINING PROTEIN 93"/>
    <property type="match status" value="1"/>
</dbReference>
<dbReference type="GO" id="GO:0022900">
    <property type="term" value="P:electron transport chain"/>
    <property type="evidence" value="ECO:0007669"/>
    <property type="project" value="InterPro"/>
</dbReference>
<gene>
    <name evidence="2 3" type="primary">wdr93</name>
</gene>
<dbReference type="CTD" id="56964"/>
<dbReference type="GeneID" id="114852632"/>